<dbReference type="InterPro" id="IPR003362">
    <property type="entry name" value="Bact_transf"/>
</dbReference>
<comment type="subcellular location">
    <subcellularLocation>
        <location evidence="1">Membrane</location>
        <topology evidence="1">Multi-pass membrane protein</topology>
    </subcellularLocation>
</comment>
<evidence type="ECO:0000256" key="3">
    <source>
        <dbReference type="ARBA" id="ARBA00022679"/>
    </source>
</evidence>
<accession>A0A502GIF3</accession>
<feature type="transmembrane region" description="Helical" evidence="8">
    <location>
        <begin position="31"/>
        <end position="48"/>
    </location>
</feature>
<feature type="domain" description="Bacterial sugar transferase" evidence="9">
    <location>
        <begin position="293"/>
        <end position="475"/>
    </location>
</feature>
<protein>
    <submittedName>
        <fullName evidence="10">Exopolysaccharide biosynthesis polyprenyl glycosylphosphotransferase</fullName>
    </submittedName>
</protein>
<dbReference type="GO" id="GO:0089702">
    <property type="term" value="F:undecaprenyl-phosphate glucose phosphotransferase activity"/>
    <property type="evidence" value="ECO:0007669"/>
    <property type="project" value="TreeGrafter"/>
</dbReference>
<dbReference type="GO" id="GO:0009242">
    <property type="term" value="P:colanic acid biosynthetic process"/>
    <property type="evidence" value="ECO:0007669"/>
    <property type="project" value="TreeGrafter"/>
</dbReference>
<dbReference type="GO" id="GO:0016020">
    <property type="term" value="C:membrane"/>
    <property type="evidence" value="ECO:0007669"/>
    <property type="project" value="UniProtKB-SubCell"/>
</dbReference>
<dbReference type="EMBL" id="RCZP01000001">
    <property type="protein sequence ID" value="TPG61080.1"/>
    <property type="molecule type" value="Genomic_DNA"/>
</dbReference>
<evidence type="ECO:0000313" key="11">
    <source>
        <dbReference type="Proteomes" id="UP000317078"/>
    </source>
</evidence>
<proteinExistence type="inferred from homology"/>
<dbReference type="Proteomes" id="UP000317078">
    <property type="component" value="Unassembled WGS sequence"/>
</dbReference>
<dbReference type="PANTHER" id="PTHR30576:SF21">
    <property type="entry name" value="UDP-GLUCOSE:UNDECAPRENYL-PHOSPHATE GLUCOSE-1-PHOSPHATE TRANSFERASE"/>
    <property type="match status" value="1"/>
</dbReference>
<feature type="transmembrane region" description="Helical" evidence="8">
    <location>
        <begin position="60"/>
        <end position="82"/>
    </location>
</feature>
<feature type="transmembrane region" description="Helical" evidence="8">
    <location>
        <begin position="134"/>
        <end position="154"/>
    </location>
</feature>
<keyword evidence="3 10" id="KW-0808">Transferase</keyword>
<keyword evidence="7" id="KW-0270">Exopolysaccharide synthesis</keyword>
<reference evidence="10 11" key="1">
    <citation type="journal article" date="2019" name="Environ. Microbiol.">
        <title>Species interactions and distinct microbial communities in high Arctic permafrost affected cryosols are associated with the CH4 and CO2 gas fluxes.</title>
        <authorList>
            <person name="Altshuler I."/>
            <person name="Hamel J."/>
            <person name="Turney S."/>
            <person name="Magnuson E."/>
            <person name="Levesque R."/>
            <person name="Greer C."/>
            <person name="Whyte L.G."/>
        </authorList>
    </citation>
    <scope>NUCLEOTIDE SEQUENCE [LARGE SCALE GENOMIC DNA]</scope>
    <source>
        <strain evidence="10 11">S9.3B</strain>
    </source>
</reference>
<evidence type="ECO:0000256" key="2">
    <source>
        <dbReference type="ARBA" id="ARBA00006464"/>
    </source>
</evidence>
<dbReference type="NCBIfam" id="TIGR03025">
    <property type="entry name" value="EPS_sugtrans"/>
    <property type="match status" value="1"/>
</dbReference>
<keyword evidence="4 8" id="KW-0812">Transmembrane</keyword>
<comment type="caution">
    <text evidence="10">The sequence shown here is derived from an EMBL/GenBank/DDBJ whole genome shotgun (WGS) entry which is preliminary data.</text>
</comment>
<dbReference type="AlphaFoldDB" id="A0A502GIF3"/>
<evidence type="ECO:0000256" key="7">
    <source>
        <dbReference type="ARBA" id="ARBA00023169"/>
    </source>
</evidence>
<name>A0A502GIF3_9PROT</name>
<dbReference type="Pfam" id="PF02397">
    <property type="entry name" value="Bac_transf"/>
    <property type="match status" value="1"/>
</dbReference>
<evidence type="ECO:0000256" key="4">
    <source>
        <dbReference type="ARBA" id="ARBA00022692"/>
    </source>
</evidence>
<feature type="transmembrane region" description="Helical" evidence="8">
    <location>
        <begin position="294"/>
        <end position="318"/>
    </location>
</feature>
<sequence>MRGVEPCRVGFQRERTRMTSLFGHSVRSEGLALYMAEAIVCFAVVYLLSASTGGSGSPGAFQAASLAAVLALSTGVAAAATGMHTPTGWRKARGLLTGTLLTALLLTPLAWVAVEFLRVDLGGSATGGAASPAAAVILLSAAGTGGVLVTRLLFLGVSRTGLFTQPIAVLDGSRAALVKLPPAGPTASEEPFRVALRLGAGEALAEAGRPEAAVGLSAPELRSRGIRWVVAPQPKAVPAALRKSWTEAGVKLVGEVEFLERLSGRVDLEALEPDWLETARGAHMGRAEAFVCRSFDVIVSLALLLLTLPLTVLAAIAIRIDSPGPIFYRQARVGQGGRIIHLTKLRSMRVDAEVGGAPQWATRRDPRVTRVGRFLRLTRIDEIPQVLNVLKGDMAFIGPRPERPAFVEQLSLAIPHYADRAVVKPGITGWAQVNFPYGASVDDARQKLTYDLYYVRRRSLFLDLLILVATVRVILFQEGSR</sequence>
<evidence type="ECO:0000313" key="10">
    <source>
        <dbReference type="EMBL" id="TPG61080.1"/>
    </source>
</evidence>
<evidence type="ECO:0000256" key="8">
    <source>
        <dbReference type="SAM" id="Phobius"/>
    </source>
</evidence>
<comment type="similarity">
    <text evidence="2">Belongs to the bacterial sugar transferase family.</text>
</comment>
<organism evidence="10 11">
    <name type="scientific">Muricoccus nepalensis</name>
    <dbReference type="NCBI Taxonomy" id="1854500"/>
    <lineage>
        <taxon>Bacteria</taxon>
        <taxon>Pseudomonadati</taxon>
        <taxon>Pseudomonadota</taxon>
        <taxon>Alphaproteobacteria</taxon>
        <taxon>Acetobacterales</taxon>
        <taxon>Roseomonadaceae</taxon>
        <taxon>Muricoccus</taxon>
    </lineage>
</organism>
<evidence type="ECO:0000256" key="5">
    <source>
        <dbReference type="ARBA" id="ARBA00022989"/>
    </source>
</evidence>
<keyword evidence="11" id="KW-1185">Reference proteome</keyword>
<evidence type="ECO:0000259" key="9">
    <source>
        <dbReference type="Pfam" id="PF02397"/>
    </source>
</evidence>
<keyword evidence="6 8" id="KW-0472">Membrane</keyword>
<feature type="transmembrane region" description="Helical" evidence="8">
    <location>
        <begin position="94"/>
        <end position="114"/>
    </location>
</feature>
<dbReference type="OrthoDB" id="9808602at2"/>
<evidence type="ECO:0000256" key="1">
    <source>
        <dbReference type="ARBA" id="ARBA00004141"/>
    </source>
</evidence>
<gene>
    <name evidence="10" type="ORF">EAH89_00480</name>
</gene>
<keyword evidence="5 8" id="KW-1133">Transmembrane helix</keyword>
<dbReference type="GO" id="GO:0000271">
    <property type="term" value="P:polysaccharide biosynthetic process"/>
    <property type="evidence" value="ECO:0007669"/>
    <property type="project" value="UniProtKB-KW"/>
</dbReference>
<evidence type="ECO:0000256" key="6">
    <source>
        <dbReference type="ARBA" id="ARBA00023136"/>
    </source>
</evidence>
<dbReference type="InterPro" id="IPR017475">
    <property type="entry name" value="EPS_sugar_tfrase"/>
</dbReference>
<dbReference type="PANTHER" id="PTHR30576">
    <property type="entry name" value="COLANIC BIOSYNTHESIS UDP-GLUCOSE LIPID CARRIER TRANSFERASE"/>
    <property type="match status" value="1"/>
</dbReference>